<protein>
    <submittedName>
        <fullName evidence="2">CRISPR-associated endonuclease, Csn1 family</fullName>
    </submittedName>
</protein>
<evidence type="ECO:0000313" key="2">
    <source>
        <dbReference type="EMBL" id="EKC64642.1"/>
    </source>
</evidence>
<keyword evidence="2" id="KW-0378">Hydrolase</keyword>
<proteinExistence type="predicted"/>
<feature type="domain" description="CRISPR-associated endonuclease Cas9 REC lobe" evidence="1">
    <location>
        <begin position="20"/>
        <end position="116"/>
    </location>
</feature>
<dbReference type="GO" id="GO:0004519">
    <property type="term" value="F:endonuclease activity"/>
    <property type="evidence" value="ECO:0007669"/>
    <property type="project" value="UniProtKB-KW"/>
</dbReference>
<name>K1SVR4_9ZZZZ</name>
<evidence type="ECO:0000259" key="1">
    <source>
        <dbReference type="Pfam" id="PF16592"/>
    </source>
</evidence>
<sequence length="152" mass="17481">TLLSGGTVKLSDIFGKAELDEGERPKISFADNGYDDYSASVEADLGEQYYIIESAKAVYDWSVLSDILGDSVSISDAKVKLYEKHKKDLAYLKKVVRKICPEKCTTRYLSIQMKSYAIIALTSVWRRKMEERWHWRENVALEKNLKAFSEKR</sequence>
<keyword evidence="2" id="KW-0255">Endonuclease</keyword>
<feature type="non-terminal residue" evidence="2">
    <location>
        <position position="1"/>
    </location>
</feature>
<dbReference type="InterPro" id="IPR032240">
    <property type="entry name" value="Cas9_REC"/>
</dbReference>
<accession>K1SVR4</accession>
<organism evidence="2">
    <name type="scientific">human gut metagenome</name>
    <dbReference type="NCBI Taxonomy" id="408170"/>
    <lineage>
        <taxon>unclassified sequences</taxon>
        <taxon>metagenomes</taxon>
        <taxon>organismal metagenomes</taxon>
    </lineage>
</organism>
<comment type="caution">
    <text evidence="2">The sequence shown here is derived from an EMBL/GenBank/DDBJ whole genome shotgun (WGS) entry which is preliminary data.</text>
</comment>
<gene>
    <name evidence="2" type="ORF">LEA_10736</name>
</gene>
<dbReference type="AlphaFoldDB" id="K1SVR4"/>
<reference evidence="2" key="1">
    <citation type="journal article" date="2013" name="Environ. Microbiol.">
        <title>Microbiota from the distal guts of lean and obese adolescents exhibit partial functional redundancy besides clear differences in community structure.</title>
        <authorList>
            <person name="Ferrer M."/>
            <person name="Ruiz A."/>
            <person name="Lanza F."/>
            <person name="Haange S.B."/>
            <person name="Oberbach A."/>
            <person name="Till H."/>
            <person name="Bargiela R."/>
            <person name="Campoy C."/>
            <person name="Segura M.T."/>
            <person name="Richter M."/>
            <person name="von Bergen M."/>
            <person name="Seifert J."/>
            <person name="Suarez A."/>
        </authorList>
    </citation>
    <scope>NUCLEOTIDE SEQUENCE</scope>
</reference>
<dbReference type="EMBL" id="AJWY01007224">
    <property type="protein sequence ID" value="EKC64642.1"/>
    <property type="molecule type" value="Genomic_DNA"/>
</dbReference>
<dbReference type="Pfam" id="PF16592">
    <property type="entry name" value="Cas9_REC"/>
    <property type="match status" value="1"/>
</dbReference>
<keyword evidence="2" id="KW-0540">Nuclease</keyword>